<dbReference type="STRING" id="768710.DesyoDRAFT_3160"/>
<reference evidence="1 2" key="1">
    <citation type="submission" date="2011-11" db="EMBL/GenBank/DDBJ databases">
        <title>The Noncontiguous Finished genome of Desulfosporosinus youngiae DSM 17734.</title>
        <authorList>
            <consortium name="US DOE Joint Genome Institute (JGI-PGF)"/>
            <person name="Lucas S."/>
            <person name="Han J."/>
            <person name="Lapidus A."/>
            <person name="Cheng J.-F."/>
            <person name="Goodwin L."/>
            <person name="Pitluck S."/>
            <person name="Peters L."/>
            <person name="Ovchinnikova G."/>
            <person name="Lu M."/>
            <person name="Land M.L."/>
            <person name="Hauser L."/>
            <person name="Pester M."/>
            <person name="Spring S."/>
            <person name="Ollivier B."/>
            <person name="Rattei T."/>
            <person name="Klenk H.-P."/>
            <person name="Wagner M."/>
            <person name="Loy A."/>
            <person name="Woyke T.J."/>
        </authorList>
    </citation>
    <scope>NUCLEOTIDE SEQUENCE [LARGE SCALE GENOMIC DNA]</scope>
    <source>
        <strain evidence="1 2">DSM 17734</strain>
    </source>
</reference>
<evidence type="ECO:0000313" key="1">
    <source>
        <dbReference type="EMBL" id="EHQ90194.1"/>
    </source>
</evidence>
<name>H5Y590_9FIRM</name>
<proteinExistence type="predicted"/>
<dbReference type="HOGENOM" id="CLU_3182953_0_0_9"/>
<organism evidence="1 2">
    <name type="scientific">Desulfosporosinus youngiae DSM 17734</name>
    <dbReference type="NCBI Taxonomy" id="768710"/>
    <lineage>
        <taxon>Bacteria</taxon>
        <taxon>Bacillati</taxon>
        <taxon>Bacillota</taxon>
        <taxon>Clostridia</taxon>
        <taxon>Eubacteriales</taxon>
        <taxon>Desulfitobacteriaceae</taxon>
        <taxon>Desulfosporosinus</taxon>
    </lineage>
</organism>
<dbReference type="Proteomes" id="UP000005104">
    <property type="component" value="Chromosome"/>
</dbReference>
<dbReference type="AlphaFoldDB" id="H5Y590"/>
<evidence type="ECO:0000313" key="2">
    <source>
        <dbReference type="Proteomes" id="UP000005104"/>
    </source>
</evidence>
<accession>H5Y590</accession>
<sequence>MLTIKKEKEIMYFAKSKVRELRNILESKETQQKYKNVNFYGSVALR</sequence>
<keyword evidence="2" id="KW-1185">Reference proteome</keyword>
<dbReference type="EMBL" id="CM001441">
    <property type="protein sequence ID" value="EHQ90194.1"/>
    <property type="molecule type" value="Genomic_DNA"/>
</dbReference>
<gene>
    <name evidence="1" type="ORF">DesyoDRAFT_3160</name>
</gene>
<dbReference type="RefSeq" id="WP_007784471.1">
    <property type="nucleotide sequence ID" value="NZ_CM001441.1"/>
</dbReference>
<protein>
    <submittedName>
        <fullName evidence="1">Uncharacterized protein</fullName>
    </submittedName>
</protein>